<keyword evidence="3" id="KW-1185">Reference proteome</keyword>
<evidence type="ECO:0000256" key="1">
    <source>
        <dbReference type="SAM" id="Phobius"/>
    </source>
</evidence>
<feature type="transmembrane region" description="Helical" evidence="1">
    <location>
        <begin position="80"/>
        <end position="100"/>
    </location>
</feature>
<keyword evidence="1" id="KW-1133">Transmembrane helix</keyword>
<dbReference type="STRING" id="86666.SAMN04490247_1329"/>
<feature type="transmembrane region" description="Helical" evidence="1">
    <location>
        <begin position="140"/>
        <end position="168"/>
    </location>
</feature>
<dbReference type="EMBL" id="FNEV01000003">
    <property type="protein sequence ID" value="SDJ25859.1"/>
    <property type="molecule type" value="Genomic_DNA"/>
</dbReference>
<organism evidence="2 3">
    <name type="scientific">Salimicrobium halophilum</name>
    <dbReference type="NCBI Taxonomy" id="86666"/>
    <lineage>
        <taxon>Bacteria</taxon>
        <taxon>Bacillati</taxon>
        <taxon>Bacillota</taxon>
        <taxon>Bacilli</taxon>
        <taxon>Bacillales</taxon>
        <taxon>Bacillaceae</taxon>
        <taxon>Salimicrobium</taxon>
    </lineage>
</organism>
<dbReference type="Pfam" id="PF04854">
    <property type="entry name" value="DUF624"/>
    <property type="match status" value="1"/>
</dbReference>
<evidence type="ECO:0000313" key="2">
    <source>
        <dbReference type="EMBL" id="SDJ25859.1"/>
    </source>
</evidence>
<sequence length="205" mass="23521">MNGWERFNTAAYWLMRAAYINILWALFTIVGLGIFGFFPATVAMFSISRQWLIKKDTSLHVFREFWRVYKQEFFPANGHGGIFLILGYILYIDVTFLLISEGWVRNIWPIAIILGIMYVSTLIFYFPIKATFHLGFFGYIRQAFFVALASPLQLFIILLTFVAMAILIYVLPGLLPMFGGSVPAFVITYLTAHTLEKARNKKTSA</sequence>
<feature type="transmembrane region" description="Helical" evidence="1">
    <location>
        <begin position="22"/>
        <end position="45"/>
    </location>
</feature>
<feature type="transmembrane region" description="Helical" evidence="1">
    <location>
        <begin position="174"/>
        <end position="192"/>
    </location>
</feature>
<gene>
    <name evidence="2" type="ORF">SAMN04490247_1329</name>
</gene>
<reference evidence="3" key="1">
    <citation type="submission" date="2016-10" db="EMBL/GenBank/DDBJ databases">
        <authorList>
            <person name="Varghese N."/>
            <person name="Submissions S."/>
        </authorList>
    </citation>
    <scope>NUCLEOTIDE SEQUENCE [LARGE SCALE GENOMIC DNA]</scope>
    <source>
        <strain evidence="3">DSM 4771</strain>
    </source>
</reference>
<accession>A0A1G8S9H3</accession>
<keyword evidence="1" id="KW-0472">Membrane</keyword>
<evidence type="ECO:0000313" key="3">
    <source>
        <dbReference type="Proteomes" id="UP000199225"/>
    </source>
</evidence>
<dbReference type="RefSeq" id="WP_176757449.1">
    <property type="nucleotide sequence ID" value="NZ_FNEV01000003.1"/>
</dbReference>
<proteinExistence type="predicted"/>
<name>A0A1G8S9H3_9BACI</name>
<protein>
    <submittedName>
        <fullName evidence="2">Uncharacterized membrane protein YesL</fullName>
    </submittedName>
</protein>
<keyword evidence="1" id="KW-0812">Transmembrane</keyword>
<dbReference type="InterPro" id="IPR006938">
    <property type="entry name" value="DUF624"/>
</dbReference>
<dbReference type="AlphaFoldDB" id="A0A1G8S9H3"/>
<feature type="transmembrane region" description="Helical" evidence="1">
    <location>
        <begin position="106"/>
        <end position="128"/>
    </location>
</feature>
<dbReference type="Proteomes" id="UP000199225">
    <property type="component" value="Unassembled WGS sequence"/>
</dbReference>